<dbReference type="Proteomes" id="UP001066276">
    <property type="component" value="Chromosome 4_2"/>
</dbReference>
<accession>A0AAV7SUG3</accession>
<dbReference type="EMBL" id="JANPWB010000008">
    <property type="protein sequence ID" value="KAJ1167830.1"/>
    <property type="molecule type" value="Genomic_DNA"/>
</dbReference>
<name>A0AAV7SUG3_PLEWA</name>
<feature type="non-terminal residue" evidence="1">
    <location>
        <position position="66"/>
    </location>
</feature>
<evidence type="ECO:0000313" key="2">
    <source>
        <dbReference type="Proteomes" id="UP001066276"/>
    </source>
</evidence>
<evidence type="ECO:0000313" key="1">
    <source>
        <dbReference type="EMBL" id="KAJ1167830.1"/>
    </source>
</evidence>
<comment type="caution">
    <text evidence="1">The sequence shown here is derived from an EMBL/GenBank/DDBJ whole genome shotgun (WGS) entry which is preliminary data.</text>
</comment>
<dbReference type="AlphaFoldDB" id="A0AAV7SUG3"/>
<feature type="non-terminal residue" evidence="1">
    <location>
        <position position="1"/>
    </location>
</feature>
<protein>
    <submittedName>
        <fullName evidence="1">Uncharacterized protein</fullName>
    </submittedName>
</protein>
<proteinExistence type="predicted"/>
<gene>
    <name evidence="1" type="ORF">NDU88_008218</name>
</gene>
<organism evidence="1 2">
    <name type="scientific">Pleurodeles waltl</name>
    <name type="common">Iberian ribbed newt</name>
    <dbReference type="NCBI Taxonomy" id="8319"/>
    <lineage>
        <taxon>Eukaryota</taxon>
        <taxon>Metazoa</taxon>
        <taxon>Chordata</taxon>
        <taxon>Craniata</taxon>
        <taxon>Vertebrata</taxon>
        <taxon>Euteleostomi</taxon>
        <taxon>Amphibia</taxon>
        <taxon>Batrachia</taxon>
        <taxon>Caudata</taxon>
        <taxon>Salamandroidea</taxon>
        <taxon>Salamandridae</taxon>
        <taxon>Pleurodelinae</taxon>
        <taxon>Pleurodeles</taxon>
    </lineage>
</organism>
<keyword evidence="2" id="KW-1185">Reference proteome</keyword>
<reference evidence="1" key="1">
    <citation type="journal article" date="2022" name="bioRxiv">
        <title>Sequencing and chromosome-scale assembly of the giantPleurodeles waltlgenome.</title>
        <authorList>
            <person name="Brown T."/>
            <person name="Elewa A."/>
            <person name="Iarovenko S."/>
            <person name="Subramanian E."/>
            <person name="Araus A.J."/>
            <person name="Petzold A."/>
            <person name="Susuki M."/>
            <person name="Suzuki K.-i.T."/>
            <person name="Hayashi T."/>
            <person name="Toyoda A."/>
            <person name="Oliveira C."/>
            <person name="Osipova E."/>
            <person name="Leigh N.D."/>
            <person name="Simon A."/>
            <person name="Yun M.H."/>
        </authorList>
    </citation>
    <scope>NUCLEOTIDE SEQUENCE</scope>
    <source>
        <strain evidence="1">20211129_DDA</strain>
        <tissue evidence="1">Liver</tissue>
    </source>
</reference>
<sequence>SQHKQRVSASSVSSLLQGRRDPLSVCAVIFIFRPSQTHPQTPDLHLPSPQPQEEERAWKWLHRFLL</sequence>